<name>A0ABS9K245_9RHOO</name>
<comment type="caution">
    <text evidence="2">The sequence shown here is derived from an EMBL/GenBank/DDBJ whole genome shotgun (WGS) entry which is preliminary data.</text>
</comment>
<reference evidence="2" key="1">
    <citation type="submission" date="2022-01" db="EMBL/GenBank/DDBJ databases">
        <authorList>
            <person name="Jo J.-H."/>
            <person name="Im W.-T."/>
        </authorList>
    </citation>
    <scope>NUCLEOTIDE SEQUENCE</scope>
    <source>
        <strain evidence="2">XY25</strain>
    </source>
</reference>
<dbReference type="Proteomes" id="UP001165384">
    <property type="component" value="Unassembled WGS sequence"/>
</dbReference>
<evidence type="ECO:0000313" key="2">
    <source>
        <dbReference type="EMBL" id="MCG2577191.1"/>
    </source>
</evidence>
<keyword evidence="3" id="KW-1185">Reference proteome</keyword>
<sequence>MIADKNPHLKIRRLGLAMLFAGLAFCAAPAAADPNPKMTLAQQKAKLLETLINTPAMKAAQDGKNPEVANWLAQSRTLLAQANSAISAAHPEEAIEQLDEALRNLSKASSLLTADGSSGVGAQKKQFDNHASQIESYRRTLQEMTSTPQTAAAARQLIVRIDAMSTEGRKLFDAGRHEEANKRMAAAYKLAVEEISRLRDGQEVVMRLQFNSPREEFDYEQKRYYSNEILVGMLIREERATGDARKQVDAYVDAANSVKSEALAKASASDYPAAVKEMEKANQQLNRALQMMGVPVF</sequence>
<feature type="chain" id="PRO_5045719658" evidence="1">
    <location>
        <begin position="33"/>
        <end position="297"/>
    </location>
</feature>
<evidence type="ECO:0000256" key="1">
    <source>
        <dbReference type="SAM" id="SignalP"/>
    </source>
</evidence>
<dbReference type="RefSeq" id="WP_275710010.1">
    <property type="nucleotide sequence ID" value="NZ_JAKLTN010000002.1"/>
</dbReference>
<evidence type="ECO:0000313" key="3">
    <source>
        <dbReference type="Proteomes" id="UP001165384"/>
    </source>
</evidence>
<keyword evidence="1" id="KW-0732">Signal</keyword>
<protein>
    <submittedName>
        <fullName evidence="2">Uncharacterized protein</fullName>
    </submittedName>
</protein>
<accession>A0ABS9K245</accession>
<organism evidence="2 3">
    <name type="scientific">Dechloromonas hankyongensis</name>
    <dbReference type="NCBI Taxonomy" id="2908002"/>
    <lineage>
        <taxon>Bacteria</taxon>
        <taxon>Pseudomonadati</taxon>
        <taxon>Pseudomonadota</taxon>
        <taxon>Betaproteobacteria</taxon>
        <taxon>Rhodocyclales</taxon>
        <taxon>Azonexaceae</taxon>
        <taxon>Dechloromonas</taxon>
    </lineage>
</organism>
<feature type="signal peptide" evidence="1">
    <location>
        <begin position="1"/>
        <end position="32"/>
    </location>
</feature>
<gene>
    <name evidence="2" type="ORF">LZ012_09290</name>
</gene>
<proteinExistence type="predicted"/>
<dbReference type="EMBL" id="JAKLTN010000002">
    <property type="protein sequence ID" value="MCG2577191.1"/>
    <property type="molecule type" value="Genomic_DNA"/>
</dbReference>